<name>A0AAE1CKR0_9GAST</name>
<dbReference type="Proteomes" id="UP001283361">
    <property type="component" value="Unassembled WGS sequence"/>
</dbReference>
<feature type="region of interest" description="Disordered" evidence="1">
    <location>
        <begin position="38"/>
        <end position="66"/>
    </location>
</feature>
<feature type="compositionally biased region" description="Polar residues" evidence="1">
    <location>
        <begin position="38"/>
        <end position="50"/>
    </location>
</feature>
<dbReference type="AlphaFoldDB" id="A0AAE1CKR0"/>
<proteinExistence type="predicted"/>
<dbReference type="EMBL" id="JAWDGP010007852">
    <property type="protein sequence ID" value="KAK3702755.1"/>
    <property type="molecule type" value="Genomic_DNA"/>
</dbReference>
<accession>A0AAE1CKR0</accession>
<evidence type="ECO:0000313" key="2">
    <source>
        <dbReference type="EMBL" id="KAK3702755.1"/>
    </source>
</evidence>
<sequence>MINRSYFVEGIDWTRNCRASLSLVHRQLLRPLEMRGQTTVKTRSKPYNSQDEIKTIQQSRRDQNHTTEIRKELNSLIVTMDNIGDSFEDGYIGLNSDKS</sequence>
<feature type="compositionally biased region" description="Basic and acidic residues" evidence="1">
    <location>
        <begin position="51"/>
        <end position="66"/>
    </location>
</feature>
<evidence type="ECO:0000313" key="3">
    <source>
        <dbReference type="Proteomes" id="UP001283361"/>
    </source>
</evidence>
<evidence type="ECO:0000256" key="1">
    <source>
        <dbReference type="SAM" id="MobiDB-lite"/>
    </source>
</evidence>
<reference evidence="2" key="1">
    <citation type="journal article" date="2023" name="G3 (Bethesda)">
        <title>A reference genome for the long-term kleptoplast-retaining sea slug Elysia crispata morphotype clarki.</title>
        <authorList>
            <person name="Eastman K.E."/>
            <person name="Pendleton A.L."/>
            <person name="Shaikh M.A."/>
            <person name="Suttiyut T."/>
            <person name="Ogas R."/>
            <person name="Tomko P."/>
            <person name="Gavelis G."/>
            <person name="Widhalm J.R."/>
            <person name="Wisecaver J.H."/>
        </authorList>
    </citation>
    <scope>NUCLEOTIDE SEQUENCE</scope>
    <source>
        <strain evidence="2">ECLA1</strain>
    </source>
</reference>
<organism evidence="2 3">
    <name type="scientific">Elysia crispata</name>
    <name type="common">lettuce slug</name>
    <dbReference type="NCBI Taxonomy" id="231223"/>
    <lineage>
        <taxon>Eukaryota</taxon>
        <taxon>Metazoa</taxon>
        <taxon>Spiralia</taxon>
        <taxon>Lophotrochozoa</taxon>
        <taxon>Mollusca</taxon>
        <taxon>Gastropoda</taxon>
        <taxon>Heterobranchia</taxon>
        <taxon>Euthyneura</taxon>
        <taxon>Panpulmonata</taxon>
        <taxon>Sacoglossa</taxon>
        <taxon>Placobranchoidea</taxon>
        <taxon>Plakobranchidae</taxon>
        <taxon>Elysia</taxon>
    </lineage>
</organism>
<protein>
    <submittedName>
        <fullName evidence="2">Uncharacterized protein</fullName>
    </submittedName>
</protein>
<gene>
    <name evidence="2" type="ORF">RRG08_042740</name>
</gene>
<comment type="caution">
    <text evidence="2">The sequence shown here is derived from an EMBL/GenBank/DDBJ whole genome shotgun (WGS) entry which is preliminary data.</text>
</comment>
<keyword evidence="3" id="KW-1185">Reference proteome</keyword>